<evidence type="ECO:0000313" key="3">
    <source>
        <dbReference type="Proteomes" id="UP000324585"/>
    </source>
</evidence>
<dbReference type="EMBL" id="VRMN01000001">
    <property type="protein sequence ID" value="KAA8498802.1"/>
    <property type="molecule type" value="Genomic_DNA"/>
</dbReference>
<feature type="compositionally biased region" description="Low complexity" evidence="1">
    <location>
        <begin position="35"/>
        <end position="53"/>
    </location>
</feature>
<protein>
    <submittedName>
        <fullName evidence="2">Uncharacterized protein</fullName>
    </submittedName>
</protein>
<proteinExistence type="predicted"/>
<dbReference type="AlphaFoldDB" id="A0A5J4Z6X0"/>
<dbReference type="OMA" id="KFFTGPP"/>
<dbReference type="Proteomes" id="UP000324585">
    <property type="component" value="Unassembled WGS sequence"/>
</dbReference>
<dbReference type="InterPro" id="IPR015424">
    <property type="entry name" value="PyrdxlP-dep_Trfase"/>
</dbReference>
<organism evidence="2 3">
    <name type="scientific">Porphyridium purpureum</name>
    <name type="common">Red alga</name>
    <name type="synonym">Porphyridium cruentum</name>
    <dbReference type="NCBI Taxonomy" id="35688"/>
    <lineage>
        <taxon>Eukaryota</taxon>
        <taxon>Rhodophyta</taxon>
        <taxon>Bangiophyceae</taxon>
        <taxon>Porphyridiales</taxon>
        <taxon>Porphyridiaceae</taxon>
        <taxon>Porphyridium</taxon>
    </lineage>
</organism>
<feature type="region of interest" description="Disordered" evidence="1">
    <location>
        <begin position="31"/>
        <end position="53"/>
    </location>
</feature>
<keyword evidence="3" id="KW-1185">Reference proteome</keyword>
<evidence type="ECO:0000256" key="1">
    <source>
        <dbReference type="SAM" id="MobiDB-lite"/>
    </source>
</evidence>
<comment type="caution">
    <text evidence="2">The sequence shown here is derived from an EMBL/GenBank/DDBJ whole genome shotgun (WGS) entry which is preliminary data.</text>
</comment>
<name>A0A5J4Z6X0_PORPP</name>
<sequence>MTAAWLSCGATRGSGAWAAFVDAPGVDRVHRARQQARTSGAAAGTAGGAQSTRARRAAGSVCGAAVCAGGRHDTHVRAAVRHARGDEAQQDDMAAVDANAAHGAWTDQRLRDYIERRGDFFKVLHTAEDPVVEERPRSYAGAPEPQVRFQVRPPNMGSMNSSLLGELNAAVQQDVERMGCVECAARLQGAAVSTSTLAATPTAADKPGGVAANETGRKTPAVLHFDETQNALVLNANTESAARSMVKALEEKALTRCVQVHITQGGDDRLHLNKQGVNKYYCPPTPLDHTHGVVLRGSCTCSPPTPLGFARAEQVLRSVWENQKSVSAAMEDLRTRIAPALGLVEGQQVTTLLHPSGSDAEMIPMLIAQIRALRSQCTRIVNVVVAAGEVGSGTANAAGGKHFSDFVPSGALDTKNNAAVLGFQLPVDVIEVKPRHADGHRIADYDARVYELVALALRENPHTYFVMHAVDGSKTGLRVPSKQVCDQLLDEFPNNVLLTLDACQGRSSTEELLHFLERDAPVLFTASKFFSAPGFCGAVLLPESCARDLANMDAASVPCGLGDYLTKLEVPSVLRGLHSGLPEGPPNAGLLVRWACGIAEMEAFAALGPDRCHTPIANWVQRTKALVAEESARWLKEPKSSNGTVSALDAIEVVDDSLDGDLAPQTRLGQCNSIVCVRIRSATEPDRWLSFEELKVVHKWLASDSSSLLEGISGSAPVASIVASTKCFVGQPVKLGKFAVLRLAMSAPLARRCAGGQHEFAKVLEEDRLAVRKMLFVAKCLEYL</sequence>
<dbReference type="SUPFAM" id="SSF53383">
    <property type="entry name" value="PLP-dependent transferases"/>
    <property type="match status" value="1"/>
</dbReference>
<gene>
    <name evidence="2" type="ORF">FVE85_6387</name>
</gene>
<accession>A0A5J4Z6X0</accession>
<reference evidence="3" key="1">
    <citation type="journal article" date="2019" name="Nat. Commun.">
        <title>Expansion of phycobilisome linker gene families in mesophilic red algae.</title>
        <authorList>
            <person name="Lee J."/>
            <person name="Kim D."/>
            <person name="Bhattacharya D."/>
            <person name="Yoon H.S."/>
        </authorList>
    </citation>
    <scope>NUCLEOTIDE SEQUENCE [LARGE SCALE GENOMIC DNA]</scope>
    <source>
        <strain evidence="3">CCMP 1328</strain>
    </source>
</reference>
<dbReference type="OrthoDB" id="5034579at2759"/>
<evidence type="ECO:0000313" key="2">
    <source>
        <dbReference type="EMBL" id="KAA8498802.1"/>
    </source>
</evidence>